<evidence type="ECO:0000313" key="3">
    <source>
        <dbReference type="EMBL" id="HIQ69895.1"/>
    </source>
</evidence>
<reference evidence="3" key="1">
    <citation type="submission" date="2020-10" db="EMBL/GenBank/DDBJ databases">
        <authorList>
            <person name="Gilroy R."/>
        </authorList>
    </citation>
    <scope>NUCLEOTIDE SEQUENCE</scope>
    <source>
        <strain evidence="3">ChiSjej2B20-13462</strain>
    </source>
</reference>
<gene>
    <name evidence="3" type="ORF">IAA67_06170</name>
</gene>
<dbReference type="PANTHER" id="PTHR34135:SF2">
    <property type="entry name" value="LYSOZYME"/>
    <property type="match status" value="1"/>
</dbReference>
<dbReference type="GO" id="GO:0016052">
    <property type="term" value="P:carbohydrate catabolic process"/>
    <property type="evidence" value="ECO:0007669"/>
    <property type="project" value="TreeGrafter"/>
</dbReference>
<dbReference type="Gene3D" id="3.20.20.80">
    <property type="entry name" value="Glycosidases"/>
    <property type="match status" value="1"/>
</dbReference>
<dbReference type="InterPro" id="IPR002053">
    <property type="entry name" value="Glyco_hydro_25"/>
</dbReference>
<dbReference type="EMBL" id="DVFN01000091">
    <property type="protein sequence ID" value="HIQ69895.1"/>
    <property type="molecule type" value="Genomic_DNA"/>
</dbReference>
<dbReference type="AlphaFoldDB" id="A0A9D0Z6R1"/>
<sequence>MKKQKRRGRGLTILIVILALALTGAIVWGVAMAAQSLIQYGDSAQIGQKEEEEQISGESMDQETDTAPVEPELQEGLPRNRYDPACFIETDGIRTYDSDTVSGVAGVDVSAHQQDIDWAQVKAAGIEFAMIRLGYRGYVSGELALDEYFERNIQEAQDAGLQVGVYFFSQALNEEEAVEEAEYVLYWLEHYDITYPVVFDWEEVSAADARTNEMNMLLLTSCAKAFCETIENAGYRAGIYFNQAYGYQQFNLLSLKDYIFWLAQYEEVPTFVYNFQMLQYSNSGTVPGIEGPVDLNICFWNKG</sequence>
<dbReference type="GO" id="GO:0016998">
    <property type="term" value="P:cell wall macromolecule catabolic process"/>
    <property type="evidence" value="ECO:0007669"/>
    <property type="project" value="InterPro"/>
</dbReference>
<reference evidence="3" key="2">
    <citation type="journal article" date="2021" name="PeerJ">
        <title>Extensive microbial diversity within the chicken gut microbiome revealed by metagenomics and culture.</title>
        <authorList>
            <person name="Gilroy R."/>
            <person name="Ravi A."/>
            <person name="Getino M."/>
            <person name="Pursley I."/>
            <person name="Horton D.L."/>
            <person name="Alikhan N.F."/>
            <person name="Baker D."/>
            <person name="Gharbi K."/>
            <person name="Hall N."/>
            <person name="Watson M."/>
            <person name="Adriaenssens E.M."/>
            <person name="Foster-Nyarko E."/>
            <person name="Jarju S."/>
            <person name="Secka A."/>
            <person name="Antonio M."/>
            <person name="Oren A."/>
            <person name="Chaudhuri R.R."/>
            <person name="La Ragione R."/>
            <person name="Hildebrand F."/>
            <person name="Pallen M.J."/>
        </authorList>
    </citation>
    <scope>NUCLEOTIDE SEQUENCE</scope>
    <source>
        <strain evidence="3">ChiSjej2B20-13462</strain>
    </source>
</reference>
<dbReference type="SUPFAM" id="SSF51445">
    <property type="entry name" value="(Trans)glycosidases"/>
    <property type="match status" value="1"/>
</dbReference>
<feature type="compositionally biased region" description="Acidic residues" evidence="2">
    <location>
        <begin position="50"/>
        <end position="64"/>
    </location>
</feature>
<proteinExistence type="inferred from homology"/>
<keyword evidence="3" id="KW-0378">Hydrolase</keyword>
<comment type="similarity">
    <text evidence="1">Belongs to the glycosyl hydrolase 25 family.</text>
</comment>
<evidence type="ECO:0000256" key="1">
    <source>
        <dbReference type="ARBA" id="ARBA00010646"/>
    </source>
</evidence>
<feature type="region of interest" description="Disordered" evidence="2">
    <location>
        <begin position="48"/>
        <end position="78"/>
    </location>
</feature>
<evidence type="ECO:0000256" key="2">
    <source>
        <dbReference type="SAM" id="MobiDB-lite"/>
    </source>
</evidence>
<organism evidence="3 4">
    <name type="scientific">Candidatus Avoscillospira stercorigallinarum</name>
    <dbReference type="NCBI Taxonomy" id="2840708"/>
    <lineage>
        <taxon>Bacteria</taxon>
        <taxon>Bacillati</taxon>
        <taxon>Bacillota</taxon>
        <taxon>Clostridia</taxon>
        <taxon>Eubacteriales</taxon>
        <taxon>Oscillospiraceae</taxon>
        <taxon>Oscillospiraceae incertae sedis</taxon>
        <taxon>Candidatus Avoscillospira</taxon>
    </lineage>
</organism>
<accession>A0A9D0Z6R1</accession>
<name>A0A9D0Z6R1_9FIRM</name>
<evidence type="ECO:0000313" key="4">
    <source>
        <dbReference type="Proteomes" id="UP000886874"/>
    </source>
</evidence>
<dbReference type="GO" id="GO:0003796">
    <property type="term" value="F:lysozyme activity"/>
    <property type="evidence" value="ECO:0007669"/>
    <property type="project" value="InterPro"/>
</dbReference>
<dbReference type="PROSITE" id="PS51904">
    <property type="entry name" value="GLYCOSYL_HYDROL_F25_2"/>
    <property type="match status" value="1"/>
</dbReference>
<dbReference type="InterPro" id="IPR017853">
    <property type="entry name" value="GH"/>
</dbReference>
<protein>
    <submittedName>
        <fullName evidence="3">Glycoside hydrolase family 25 protein</fullName>
    </submittedName>
</protein>
<dbReference type="GO" id="GO:0009253">
    <property type="term" value="P:peptidoglycan catabolic process"/>
    <property type="evidence" value="ECO:0007669"/>
    <property type="project" value="InterPro"/>
</dbReference>
<dbReference type="CDD" id="cd06414">
    <property type="entry name" value="GH25_LytC-like"/>
    <property type="match status" value="1"/>
</dbReference>
<comment type="caution">
    <text evidence="3">The sequence shown here is derived from an EMBL/GenBank/DDBJ whole genome shotgun (WGS) entry which is preliminary data.</text>
</comment>
<dbReference type="Pfam" id="PF01183">
    <property type="entry name" value="Glyco_hydro_25"/>
    <property type="match status" value="1"/>
</dbReference>
<dbReference type="Proteomes" id="UP000886874">
    <property type="component" value="Unassembled WGS sequence"/>
</dbReference>
<dbReference type="PANTHER" id="PTHR34135">
    <property type="entry name" value="LYSOZYME"/>
    <property type="match status" value="1"/>
</dbReference>